<dbReference type="PROSITE" id="PS50011">
    <property type="entry name" value="PROTEIN_KINASE_DOM"/>
    <property type="match status" value="1"/>
</dbReference>
<keyword evidence="4 6" id="KW-0067">ATP-binding</keyword>
<keyword evidence="1" id="KW-0677">Repeat</keyword>
<keyword evidence="9" id="KW-0723">Serine/threonine-protein kinase</keyword>
<comment type="caution">
    <text evidence="9">The sequence shown here is derived from an EMBL/GenBank/DDBJ whole genome shotgun (WGS) entry which is preliminary data.</text>
</comment>
<dbReference type="SUPFAM" id="SSF48452">
    <property type="entry name" value="TPR-like"/>
    <property type="match status" value="2"/>
</dbReference>
<dbReference type="PROSITE" id="PS00107">
    <property type="entry name" value="PROTEIN_KINASE_ATP"/>
    <property type="match status" value="1"/>
</dbReference>
<dbReference type="eggNOG" id="COG0515">
    <property type="taxonomic scope" value="Bacteria"/>
</dbReference>
<dbReference type="InterPro" id="IPR017441">
    <property type="entry name" value="Protein_kinase_ATP_BS"/>
</dbReference>
<keyword evidence="2 6" id="KW-0547">Nucleotide-binding</keyword>
<dbReference type="InterPro" id="IPR011990">
    <property type="entry name" value="TPR-like_helical_dom_sf"/>
</dbReference>
<dbReference type="Pfam" id="PF13424">
    <property type="entry name" value="TPR_12"/>
    <property type="match status" value="2"/>
</dbReference>
<evidence type="ECO:0000313" key="9">
    <source>
        <dbReference type="EMBL" id="EDM74916.1"/>
    </source>
</evidence>
<dbReference type="Gene3D" id="3.30.200.20">
    <property type="entry name" value="Phosphorylase Kinase, domain 1"/>
    <property type="match status" value="1"/>
</dbReference>
<dbReference type="AlphaFoldDB" id="A6GGR9"/>
<dbReference type="InterPro" id="IPR019734">
    <property type="entry name" value="TPR_rpt"/>
</dbReference>
<dbReference type="PROSITE" id="PS00108">
    <property type="entry name" value="PROTEIN_KINASE_ST"/>
    <property type="match status" value="1"/>
</dbReference>
<dbReference type="InterPro" id="IPR000719">
    <property type="entry name" value="Prot_kinase_dom"/>
</dbReference>
<evidence type="ECO:0000256" key="7">
    <source>
        <dbReference type="SAM" id="MobiDB-lite"/>
    </source>
</evidence>
<feature type="region of interest" description="Disordered" evidence="7">
    <location>
        <begin position="30"/>
        <end position="49"/>
    </location>
</feature>
<keyword evidence="9" id="KW-0808">Transferase</keyword>
<dbReference type="SUPFAM" id="SSF56112">
    <property type="entry name" value="Protein kinase-like (PK-like)"/>
    <property type="match status" value="1"/>
</dbReference>
<dbReference type="PANTHER" id="PTHR45641">
    <property type="entry name" value="TETRATRICOPEPTIDE REPEAT PROTEIN (AFU_ORTHOLOGUE AFUA_6G03870)"/>
    <property type="match status" value="1"/>
</dbReference>
<proteinExistence type="predicted"/>
<dbReference type="InterPro" id="IPR008271">
    <property type="entry name" value="Ser/Thr_kinase_AS"/>
</dbReference>
<dbReference type="CDD" id="cd14014">
    <property type="entry name" value="STKc_PknB_like"/>
    <property type="match status" value="1"/>
</dbReference>
<dbReference type="PROSITE" id="PS50005">
    <property type="entry name" value="TPR"/>
    <property type="match status" value="2"/>
</dbReference>
<keyword evidence="10" id="KW-1185">Reference proteome</keyword>
<dbReference type="InterPro" id="IPR011009">
    <property type="entry name" value="Kinase-like_dom_sf"/>
</dbReference>
<dbReference type="Gene3D" id="1.25.40.10">
    <property type="entry name" value="Tetratricopeptide repeat domain"/>
    <property type="match status" value="1"/>
</dbReference>
<dbReference type="GO" id="GO:0004674">
    <property type="term" value="F:protein serine/threonine kinase activity"/>
    <property type="evidence" value="ECO:0007669"/>
    <property type="project" value="UniProtKB-KW"/>
</dbReference>
<evidence type="ECO:0000256" key="2">
    <source>
        <dbReference type="ARBA" id="ARBA00022741"/>
    </source>
</evidence>
<dbReference type="STRING" id="391625.PPSIR1_20769"/>
<name>A6GGR9_9BACT</name>
<dbReference type="Gene3D" id="1.10.510.10">
    <property type="entry name" value="Transferase(Phosphotransferase) domain 1"/>
    <property type="match status" value="1"/>
</dbReference>
<evidence type="ECO:0000256" key="4">
    <source>
        <dbReference type="ARBA" id="ARBA00022840"/>
    </source>
</evidence>
<evidence type="ECO:0000259" key="8">
    <source>
        <dbReference type="PROSITE" id="PS50011"/>
    </source>
</evidence>
<dbReference type="EMBL" id="ABCS01000110">
    <property type="protein sequence ID" value="EDM74916.1"/>
    <property type="molecule type" value="Genomic_DNA"/>
</dbReference>
<dbReference type="RefSeq" id="WP_006975907.1">
    <property type="nucleotide sequence ID" value="NZ_ABCS01000110.1"/>
</dbReference>
<evidence type="ECO:0000256" key="3">
    <source>
        <dbReference type="ARBA" id="ARBA00022803"/>
    </source>
</evidence>
<organism evidence="9 10">
    <name type="scientific">Plesiocystis pacifica SIR-1</name>
    <dbReference type="NCBI Taxonomy" id="391625"/>
    <lineage>
        <taxon>Bacteria</taxon>
        <taxon>Pseudomonadati</taxon>
        <taxon>Myxococcota</taxon>
        <taxon>Polyangia</taxon>
        <taxon>Nannocystales</taxon>
        <taxon>Nannocystaceae</taxon>
        <taxon>Plesiocystis</taxon>
    </lineage>
</organism>
<keyword evidence="3 5" id="KW-0802">TPR repeat</keyword>
<accession>A6GGR9</accession>
<reference evidence="9 10" key="1">
    <citation type="submission" date="2007-06" db="EMBL/GenBank/DDBJ databases">
        <authorList>
            <person name="Shimkets L."/>
            <person name="Ferriera S."/>
            <person name="Johnson J."/>
            <person name="Kravitz S."/>
            <person name="Beeson K."/>
            <person name="Sutton G."/>
            <person name="Rogers Y.-H."/>
            <person name="Friedman R."/>
            <person name="Frazier M."/>
            <person name="Venter J.C."/>
        </authorList>
    </citation>
    <scope>NUCLEOTIDE SEQUENCE [LARGE SCALE GENOMIC DNA]</scope>
    <source>
        <strain evidence="9 10">SIR-1</strain>
    </source>
</reference>
<dbReference type="Pfam" id="PF00069">
    <property type="entry name" value="Pkinase"/>
    <property type="match status" value="1"/>
</dbReference>
<dbReference type="OrthoDB" id="9801841at2"/>
<evidence type="ECO:0000256" key="5">
    <source>
        <dbReference type="PROSITE-ProRule" id="PRU00339"/>
    </source>
</evidence>
<feature type="binding site" evidence="6">
    <location>
        <position position="88"/>
    </location>
    <ligand>
        <name>ATP</name>
        <dbReference type="ChEBI" id="CHEBI:30616"/>
    </ligand>
</feature>
<feature type="repeat" description="TPR" evidence="5">
    <location>
        <begin position="646"/>
        <end position="679"/>
    </location>
</feature>
<feature type="domain" description="Protein kinase" evidence="8">
    <location>
        <begin position="59"/>
        <end position="343"/>
    </location>
</feature>
<sequence length="914" mass="98564">MPATDASTPGHDEPTLLVDESSVVDPMSAATLPGLSTHEGNLGGDPLEPEPDPARIDHYVVLHRLGEGGMGIIFAAYDERLDRKVALKLLRRRQRHGTRLIREAKALAKLSHPNIVQVYEIGSFRGAPYIAMEFVDGVTLGEWLSADARSLADILEVFRAAGRGLAAAHHERLVHRDFKPANVMVRADGRVLVMDFGLARGDDGSEASLDAEDGADQRAEGDEVDLHGFALASSAAILHSNLTVTGTMLGTPAYMAPEQFAGERGDPFSDQFSFCVALWQAVHGERPFVGDNLAALSLAVTTGDRRAPSRRDVPGWLNRAMARGLHEDRAERWPSMEALLEVLDADPERRRRNRLTALGVAGALAATLGGIFALQHRAAQARAGACELEAAAIAEHWDADAREAARAAFSSTELSYADESFGRASGWMDRYAAEWTDARREACMARPPEATGEDPRSACLDEHRAEFATLAEAWTRATPDAVTDAVVAAAELPIISLCADERWLNLRERPPADPATRERVAAIRADLDQLRRQIQEGQREAVRGPLDEALAAAELLGWDPLVSEIQLARASNERTLGNFEAARGAYEAAFFAAGRASDDLRALEAASGLTGMLGMILAEFELGRHWAELAQMLLDRMDLRGATQEARMLNSLGAIQASTGEQDEALASFERALEIWRGLFGEEHPATAKALGNLAVVHMMREELDEAIAIQERALAIREDTLGSQHPDVAHSLLNLGLAVEQNADPDRALTLYGRALAIREAVHGAEHPEVAAIVHAIAACHEKAGDLDEALAEFERALELAAASLPADHPEVRGEHEGIARVRLARGEHAEALEHYAAALDGRDEEAPSEALAELCFGAAQAALGGGELERARLLGERAVAGFAKDKSDKQRAEVEAWLAGLDAPTPEHDAAR</sequence>
<dbReference type="SMART" id="SM00028">
    <property type="entry name" value="TPR"/>
    <property type="match status" value="5"/>
</dbReference>
<dbReference type="PANTHER" id="PTHR45641:SF19">
    <property type="entry name" value="NEPHROCYSTIN-3"/>
    <property type="match status" value="1"/>
</dbReference>
<feature type="repeat" description="TPR" evidence="5">
    <location>
        <begin position="772"/>
        <end position="805"/>
    </location>
</feature>
<evidence type="ECO:0000256" key="6">
    <source>
        <dbReference type="PROSITE-ProRule" id="PRU10141"/>
    </source>
</evidence>
<keyword evidence="9" id="KW-0418">Kinase</keyword>
<dbReference type="eggNOG" id="COG0457">
    <property type="taxonomic scope" value="Bacteria"/>
</dbReference>
<evidence type="ECO:0000313" key="10">
    <source>
        <dbReference type="Proteomes" id="UP000005801"/>
    </source>
</evidence>
<dbReference type="Proteomes" id="UP000005801">
    <property type="component" value="Unassembled WGS sequence"/>
</dbReference>
<evidence type="ECO:0000256" key="1">
    <source>
        <dbReference type="ARBA" id="ARBA00022737"/>
    </source>
</evidence>
<gene>
    <name evidence="9" type="ORF">PPSIR1_20769</name>
</gene>
<dbReference type="GO" id="GO:0005524">
    <property type="term" value="F:ATP binding"/>
    <property type="evidence" value="ECO:0007669"/>
    <property type="project" value="UniProtKB-UniRule"/>
</dbReference>
<protein>
    <submittedName>
        <fullName evidence="9">Serine/threonine protein kinase</fullName>
    </submittedName>
</protein>